<accession>A0ABY2AFN8</accession>
<protein>
    <recommendedName>
        <fullName evidence="4">Lysozyme inhibitor LprI N-terminal domain-containing protein</fullName>
    </recommendedName>
</protein>
<name>A0ABY2AFN8_9GAMM</name>
<evidence type="ECO:0008006" key="4">
    <source>
        <dbReference type="Google" id="ProtNLM"/>
    </source>
</evidence>
<dbReference type="Proteomes" id="UP000292554">
    <property type="component" value="Unassembled WGS sequence"/>
</dbReference>
<proteinExistence type="predicted"/>
<evidence type="ECO:0000313" key="3">
    <source>
        <dbReference type="Proteomes" id="UP000292554"/>
    </source>
</evidence>
<evidence type="ECO:0000313" key="2">
    <source>
        <dbReference type="EMBL" id="TCI01269.1"/>
    </source>
</evidence>
<dbReference type="RefSeq" id="WP_131417492.1">
    <property type="nucleotide sequence ID" value="NZ_SJXE01000015.1"/>
</dbReference>
<feature type="signal peptide" evidence="1">
    <location>
        <begin position="1"/>
        <end position="20"/>
    </location>
</feature>
<sequence>MQRRAIVLSLAMSLSGYAAANSSGETDDISSPSYLYQMAAACEYHVNKEQLLKARDICLKAAKAGAWRTPIILNKLEIEQLAIRQAEHQWTEKEKYDLENLCYHYIVNAQPWEARDACRKAADTGDWRSLGLLRRLETQYKFKIRP</sequence>
<keyword evidence="1" id="KW-0732">Signal</keyword>
<dbReference type="EMBL" id="SJXE01000015">
    <property type="protein sequence ID" value="TCI01269.1"/>
    <property type="molecule type" value="Genomic_DNA"/>
</dbReference>
<organism evidence="2 3">
    <name type="scientific">Corallincola luteus</name>
    <dbReference type="NCBI Taxonomy" id="1775177"/>
    <lineage>
        <taxon>Bacteria</taxon>
        <taxon>Pseudomonadati</taxon>
        <taxon>Pseudomonadota</taxon>
        <taxon>Gammaproteobacteria</taxon>
        <taxon>Alteromonadales</taxon>
        <taxon>Psychromonadaceae</taxon>
        <taxon>Corallincola</taxon>
    </lineage>
</organism>
<keyword evidence="3" id="KW-1185">Reference proteome</keyword>
<gene>
    <name evidence="2" type="ORF">EZV61_18500</name>
</gene>
<evidence type="ECO:0000256" key="1">
    <source>
        <dbReference type="SAM" id="SignalP"/>
    </source>
</evidence>
<reference evidence="2 3" key="1">
    <citation type="submission" date="2019-02" db="EMBL/GenBank/DDBJ databases">
        <title>Corallincola luteus sp. nov., a marine bacterium isolated from surface sediment of Bohai Sea in China.</title>
        <authorList>
            <person name="Ren Q."/>
        </authorList>
    </citation>
    <scope>NUCLEOTIDE SEQUENCE [LARGE SCALE GENOMIC DNA]</scope>
    <source>
        <strain evidence="2 3">DASS28</strain>
    </source>
</reference>
<comment type="caution">
    <text evidence="2">The sequence shown here is derived from an EMBL/GenBank/DDBJ whole genome shotgun (WGS) entry which is preliminary data.</text>
</comment>
<feature type="chain" id="PRO_5045305915" description="Lysozyme inhibitor LprI N-terminal domain-containing protein" evidence="1">
    <location>
        <begin position="21"/>
        <end position="146"/>
    </location>
</feature>